<sequence>MQLPQTLTICGSKYFLDGGTTILEAIDPSGRERRVLLTQHVFPSHDETRDFIPGRLFFDGELVEMRSNEEYQLLHLLRTADFSPKTTEKVDGTPIERSSDAIVFGNDLKNIFERSPEDNLRAFADQIVGYVESDAYLQFSLRVAQASDTNRYNVWIVWEPETRNRIIVRLARLLGTGIPGAREFLDSEAPIATNATALEVVELANQYQKADVPLRTEPQFPWALQ</sequence>
<dbReference type="OrthoDB" id="9850566at2"/>
<dbReference type="RefSeq" id="WP_145246386.1">
    <property type="nucleotide sequence ID" value="NZ_CP036278.1"/>
</dbReference>
<evidence type="ECO:0000313" key="2">
    <source>
        <dbReference type="Proteomes" id="UP000315750"/>
    </source>
</evidence>
<proteinExistence type="predicted"/>
<gene>
    <name evidence="1" type="ORF">Pan181_17320</name>
</gene>
<protein>
    <submittedName>
        <fullName evidence="1">Uncharacterized protein</fullName>
    </submittedName>
</protein>
<dbReference type="EMBL" id="CP036278">
    <property type="protein sequence ID" value="QDU55540.1"/>
    <property type="molecule type" value="Genomic_DNA"/>
</dbReference>
<organism evidence="1 2">
    <name type="scientific">Aeoliella mucimassa</name>
    <dbReference type="NCBI Taxonomy" id="2527972"/>
    <lineage>
        <taxon>Bacteria</taxon>
        <taxon>Pseudomonadati</taxon>
        <taxon>Planctomycetota</taxon>
        <taxon>Planctomycetia</taxon>
        <taxon>Pirellulales</taxon>
        <taxon>Lacipirellulaceae</taxon>
        <taxon>Aeoliella</taxon>
    </lineage>
</organism>
<dbReference type="AlphaFoldDB" id="A0A518ALD0"/>
<reference evidence="1 2" key="1">
    <citation type="submission" date="2019-02" db="EMBL/GenBank/DDBJ databases">
        <title>Deep-cultivation of Planctomycetes and their phenomic and genomic characterization uncovers novel biology.</title>
        <authorList>
            <person name="Wiegand S."/>
            <person name="Jogler M."/>
            <person name="Boedeker C."/>
            <person name="Pinto D."/>
            <person name="Vollmers J."/>
            <person name="Rivas-Marin E."/>
            <person name="Kohn T."/>
            <person name="Peeters S.H."/>
            <person name="Heuer A."/>
            <person name="Rast P."/>
            <person name="Oberbeckmann S."/>
            <person name="Bunk B."/>
            <person name="Jeske O."/>
            <person name="Meyerdierks A."/>
            <person name="Storesund J.E."/>
            <person name="Kallscheuer N."/>
            <person name="Luecker S."/>
            <person name="Lage O.M."/>
            <person name="Pohl T."/>
            <person name="Merkel B.J."/>
            <person name="Hornburger P."/>
            <person name="Mueller R.-W."/>
            <person name="Bruemmer F."/>
            <person name="Labrenz M."/>
            <person name="Spormann A.M."/>
            <person name="Op den Camp H."/>
            <person name="Overmann J."/>
            <person name="Amann R."/>
            <person name="Jetten M.S.M."/>
            <person name="Mascher T."/>
            <person name="Medema M.H."/>
            <person name="Devos D.P."/>
            <person name="Kaster A.-K."/>
            <person name="Ovreas L."/>
            <person name="Rohde M."/>
            <person name="Galperin M.Y."/>
            <person name="Jogler C."/>
        </authorList>
    </citation>
    <scope>NUCLEOTIDE SEQUENCE [LARGE SCALE GENOMIC DNA]</scope>
    <source>
        <strain evidence="1 2">Pan181</strain>
    </source>
</reference>
<name>A0A518ALD0_9BACT</name>
<evidence type="ECO:0000313" key="1">
    <source>
        <dbReference type="EMBL" id="QDU55540.1"/>
    </source>
</evidence>
<dbReference type="Proteomes" id="UP000315750">
    <property type="component" value="Chromosome"/>
</dbReference>
<keyword evidence="2" id="KW-1185">Reference proteome</keyword>
<dbReference type="KEGG" id="amuc:Pan181_17320"/>
<accession>A0A518ALD0</accession>